<evidence type="ECO:0000313" key="2">
    <source>
        <dbReference type="EMBL" id="KAF5183758.1"/>
    </source>
</evidence>
<dbReference type="OrthoDB" id="2018625at2759"/>
<evidence type="ECO:0000256" key="1">
    <source>
        <dbReference type="SAM" id="Phobius"/>
    </source>
</evidence>
<keyword evidence="1" id="KW-0472">Membrane</keyword>
<proteinExistence type="predicted"/>
<comment type="caution">
    <text evidence="2">The sequence shown here is derived from an EMBL/GenBank/DDBJ whole genome shotgun (WGS) entry which is preliminary data.</text>
</comment>
<feature type="transmembrane region" description="Helical" evidence="1">
    <location>
        <begin position="76"/>
        <end position="96"/>
    </location>
</feature>
<accession>A0A7J6VGM2</accession>
<organism evidence="2 3">
    <name type="scientific">Thalictrum thalictroides</name>
    <name type="common">Rue-anemone</name>
    <name type="synonym">Anemone thalictroides</name>
    <dbReference type="NCBI Taxonomy" id="46969"/>
    <lineage>
        <taxon>Eukaryota</taxon>
        <taxon>Viridiplantae</taxon>
        <taxon>Streptophyta</taxon>
        <taxon>Embryophyta</taxon>
        <taxon>Tracheophyta</taxon>
        <taxon>Spermatophyta</taxon>
        <taxon>Magnoliopsida</taxon>
        <taxon>Ranunculales</taxon>
        <taxon>Ranunculaceae</taxon>
        <taxon>Thalictroideae</taxon>
        <taxon>Thalictrum</taxon>
    </lineage>
</organism>
<keyword evidence="1" id="KW-1133">Transmembrane helix</keyword>
<dbReference type="AlphaFoldDB" id="A0A7J6VGM2"/>
<dbReference type="Proteomes" id="UP000554482">
    <property type="component" value="Unassembled WGS sequence"/>
</dbReference>
<dbReference type="EMBL" id="JABWDY010032990">
    <property type="protein sequence ID" value="KAF5183758.1"/>
    <property type="molecule type" value="Genomic_DNA"/>
</dbReference>
<name>A0A7J6VGM2_THATH</name>
<keyword evidence="1 2" id="KW-0812">Transmembrane</keyword>
<keyword evidence="3" id="KW-1185">Reference proteome</keyword>
<sequence>METSFPSTLLMYRSTTNKNLLTNRIKPNHINPNPSLVSGRTRRSKLLILPSKGKIPSAIEAEVLATTTIDPAQVEVTWQIVVGALAGVTPFIVAGIEFSKRIAEQRRCEVCSGSGLVLKDKYYLRCPGCGGFLPWQSWKKFFQVK</sequence>
<gene>
    <name evidence="2" type="ORF">FRX31_026657</name>
</gene>
<protein>
    <submittedName>
        <fullName evidence="2">Transmembrane protein</fullName>
    </submittedName>
</protein>
<dbReference type="PANTHER" id="PTHR36809:SF1">
    <property type="entry name" value="TRANSMEMBRANE PROTEIN"/>
    <property type="match status" value="1"/>
</dbReference>
<evidence type="ECO:0000313" key="3">
    <source>
        <dbReference type="Proteomes" id="UP000554482"/>
    </source>
</evidence>
<reference evidence="2 3" key="1">
    <citation type="submission" date="2020-06" db="EMBL/GenBank/DDBJ databases">
        <title>Transcriptomic and genomic resources for Thalictrum thalictroides and T. hernandezii: Facilitating candidate gene discovery in an emerging model plant lineage.</title>
        <authorList>
            <person name="Arias T."/>
            <person name="Riano-Pachon D.M."/>
            <person name="Di Stilio V.S."/>
        </authorList>
    </citation>
    <scope>NUCLEOTIDE SEQUENCE [LARGE SCALE GENOMIC DNA]</scope>
    <source>
        <strain evidence="3">cv. WT478/WT964</strain>
        <tissue evidence="2">Leaves</tissue>
    </source>
</reference>
<dbReference type="PANTHER" id="PTHR36809">
    <property type="entry name" value="TRANSMEMBRANE PROTEIN"/>
    <property type="match status" value="1"/>
</dbReference>